<dbReference type="OMA" id="TYVARYS"/>
<dbReference type="GO" id="GO:0005741">
    <property type="term" value="C:mitochondrial outer membrane"/>
    <property type="evidence" value="ECO:0007669"/>
    <property type="project" value="UniProtKB-SubCell"/>
</dbReference>
<keyword evidence="8" id="KW-0811">Translocation</keyword>
<reference evidence="13" key="1">
    <citation type="submission" date="2009-08" db="EMBL/GenBank/DDBJ databases">
        <title>Annotation of Salpingoeca rosetta.</title>
        <authorList>
            <consortium name="The Broad Institute Genome Sequencing Platform"/>
            <person name="Russ C."/>
            <person name="Cuomo C."/>
            <person name="Burger G."/>
            <person name="Gray M.W."/>
            <person name="Holland P.W.H."/>
            <person name="King N."/>
            <person name="Lang F.B.F."/>
            <person name="Roger A.J."/>
            <person name="Ruiz-Trillo I."/>
            <person name="Young S.K."/>
            <person name="Zeng Q."/>
            <person name="Gargeya S."/>
            <person name="Alvarado L."/>
            <person name="Berlin A."/>
            <person name="Chapman S.B."/>
            <person name="Chen Z."/>
            <person name="Freedman E."/>
            <person name="Gellesch M."/>
            <person name="Goldberg J."/>
            <person name="Griggs A."/>
            <person name="Gujja S."/>
            <person name="Heilman E."/>
            <person name="Heiman D."/>
            <person name="Howarth C."/>
            <person name="Mehta T."/>
            <person name="Neiman D."/>
            <person name="Pearson M."/>
            <person name="Roberts A."/>
            <person name="Saif S."/>
            <person name="Shea T."/>
            <person name="Shenoy N."/>
            <person name="Sisk P."/>
            <person name="Stolte C."/>
            <person name="Sykes S."/>
            <person name="White J."/>
            <person name="Yandava C."/>
            <person name="Haas B."/>
            <person name="Nusbaum C."/>
            <person name="Birren B."/>
        </authorList>
    </citation>
    <scope>NUCLEOTIDE SEQUENCE [LARGE SCALE GENOMIC DNA]</scope>
    <source>
        <strain evidence="13">ATCC 50818</strain>
    </source>
</reference>
<dbReference type="eggNOG" id="KOG4111">
    <property type="taxonomic scope" value="Eukaryota"/>
</dbReference>
<dbReference type="GO" id="GO:0006886">
    <property type="term" value="P:intracellular protein transport"/>
    <property type="evidence" value="ECO:0007669"/>
    <property type="project" value="InterPro"/>
</dbReference>
<keyword evidence="7" id="KW-1133">Transmembrane helix</keyword>
<dbReference type="Pfam" id="PF04281">
    <property type="entry name" value="Tom22"/>
    <property type="match status" value="1"/>
</dbReference>
<comment type="similarity">
    <text evidence="2">Belongs to the Tom22 family.</text>
</comment>
<evidence type="ECO:0008006" key="15">
    <source>
        <dbReference type="Google" id="ProtNLM"/>
    </source>
</evidence>
<evidence type="ECO:0000313" key="13">
    <source>
        <dbReference type="EMBL" id="EGD79841.1"/>
    </source>
</evidence>
<keyword evidence="5" id="KW-1000">Mitochondrion outer membrane</keyword>
<dbReference type="InParanoid" id="F2UQD6"/>
<dbReference type="PANTHER" id="PTHR12504:SF0">
    <property type="entry name" value="MITOCHONDRIAL IMPORT RECEPTOR SUBUNIT TOM22 HOMOLOG"/>
    <property type="match status" value="1"/>
</dbReference>
<dbReference type="InterPro" id="IPR005683">
    <property type="entry name" value="Tom22"/>
</dbReference>
<comment type="subcellular location">
    <subcellularLocation>
        <location evidence="1">Mitochondrion outer membrane</location>
        <topology evidence="1">Single-pass membrane protein</topology>
    </subcellularLocation>
</comment>
<sequence>MAEQFEDETFAERVAALQEMFPEPVRKMVSSAASTTAWTVSNAYTYGGKLLWILASSALVLGLIPQYESDQEQMQAQQAESIRMQHQQMLTGGAPSSQMGAVPGMAPAPQRS</sequence>
<dbReference type="PANTHER" id="PTHR12504">
    <property type="entry name" value="MITOCHONDRIAL IMPORT RECEPTOR SUBUNIT TOM22"/>
    <property type="match status" value="1"/>
</dbReference>
<evidence type="ECO:0000256" key="4">
    <source>
        <dbReference type="ARBA" id="ARBA00022692"/>
    </source>
</evidence>
<organism evidence="14">
    <name type="scientific">Salpingoeca rosetta (strain ATCC 50818 / BSB-021)</name>
    <dbReference type="NCBI Taxonomy" id="946362"/>
    <lineage>
        <taxon>Eukaryota</taxon>
        <taxon>Choanoflagellata</taxon>
        <taxon>Craspedida</taxon>
        <taxon>Salpingoecidae</taxon>
        <taxon>Salpingoeca</taxon>
    </lineage>
</organism>
<keyword evidence="9" id="KW-0496">Mitochondrion</keyword>
<keyword evidence="10" id="KW-0472">Membrane</keyword>
<dbReference type="GeneID" id="16068993"/>
<proteinExistence type="inferred from homology"/>
<dbReference type="EMBL" id="GL832989">
    <property type="protein sequence ID" value="EGD79841.1"/>
    <property type="molecule type" value="Genomic_DNA"/>
</dbReference>
<evidence type="ECO:0000313" key="14">
    <source>
        <dbReference type="Proteomes" id="UP000007799"/>
    </source>
</evidence>
<dbReference type="OrthoDB" id="10016939at2759"/>
<evidence type="ECO:0000256" key="11">
    <source>
        <dbReference type="ARBA" id="ARBA00023170"/>
    </source>
</evidence>
<evidence type="ECO:0000256" key="10">
    <source>
        <dbReference type="ARBA" id="ARBA00023136"/>
    </source>
</evidence>
<dbReference type="KEGG" id="sre:PTSG_10127"/>
<evidence type="ECO:0000256" key="7">
    <source>
        <dbReference type="ARBA" id="ARBA00022989"/>
    </source>
</evidence>
<dbReference type="STRING" id="946362.F2UQD6"/>
<dbReference type="RefSeq" id="XP_004988462.1">
    <property type="nucleotide sequence ID" value="XM_004988405.1"/>
</dbReference>
<evidence type="ECO:0000256" key="6">
    <source>
        <dbReference type="ARBA" id="ARBA00022927"/>
    </source>
</evidence>
<keyword evidence="4" id="KW-0812">Transmembrane</keyword>
<evidence type="ECO:0000256" key="12">
    <source>
        <dbReference type="SAM" id="MobiDB-lite"/>
    </source>
</evidence>
<evidence type="ECO:0000256" key="9">
    <source>
        <dbReference type="ARBA" id="ARBA00023128"/>
    </source>
</evidence>
<protein>
    <recommendedName>
        <fullName evidence="15">Mitochondrial import receptor subunit tom22</fullName>
    </recommendedName>
</protein>
<dbReference type="CDD" id="cd22884">
    <property type="entry name" value="TOM22"/>
    <property type="match status" value="1"/>
</dbReference>
<dbReference type="AlphaFoldDB" id="F2UQD6"/>
<dbReference type="Proteomes" id="UP000007799">
    <property type="component" value="Unassembled WGS sequence"/>
</dbReference>
<gene>
    <name evidence="13" type="ORF">PTSG_10127</name>
</gene>
<accession>F2UQD6</accession>
<evidence type="ECO:0000256" key="5">
    <source>
        <dbReference type="ARBA" id="ARBA00022787"/>
    </source>
</evidence>
<evidence type="ECO:0000256" key="3">
    <source>
        <dbReference type="ARBA" id="ARBA00022448"/>
    </source>
</evidence>
<evidence type="ECO:0000256" key="8">
    <source>
        <dbReference type="ARBA" id="ARBA00023010"/>
    </source>
</evidence>
<feature type="region of interest" description="Disordered" evidence="12">
    <location>
        <begin position="84"/>
        <end position="112"/>
    </location>
</feature>
<keyword evidence="3" id="KW-0813">Transport</keyword>
<keyword evidence="6" id="KW-0653">Protein transport</keyword>
<dbReference type="FunCoup" id="F2UQD6">
    <property type="interactions" value="1378"/>
</dbReference>
<keyword evidence="11" id="KW-0675">Receptor</keyword>
<keyword evidence="14" id="KW-1185">Reference proteome</keyword>
<name>F2UQD6_SALR5</name>
<evidence type="ECO:0000256" key="2">
    <source>
        <dbReference type="ARBA" id="ARBA00009874"/>
    </source>
</evidence>
<feature type="compositionally biased region" description="Polar residues" evidence="12">
    <location>
        <begin position="84"/>
        <end position="99"/>
    </location>
</feature>
<evidence type="ECO:0000256" key="1">
    <source>
        <dbReference type="ARBA" id="ARBA00004572"/>
    </source>
</evidence>